<name>A0ABX0YCL3_9PSED</name>
<feature type="domain" description="Autotransporter" evidence="1">
    <location>
        <begin position="1"/>
        <end position="242"/>
    </location>
</feature>
<dbReference type="InterPro" id="IPR005546">
    <property type="entry name" value="Autotransporte_beta"/>
</dbReference>
<proteinExistence type="predicted"/>
<accession>A0ABX0YCL3</accession>
<evidence type="ECO:0000259" key="1">
    <source>
        <dbReference type="PROSITE" id="PS51208"/>
    </source>
</evidence>
<dbReference type="InterPro" id="IPR036709">
    <property type="entry name" value="Autotransporte_beta_dom_sf"/>
</dbReference>
<protein>
    <submittedName>
        <fullName evidence="2">Autotransporter outer membrane beta-barrel domain-containing protein</fullName>
    </submittedName>
</protein>
<dbReference type="EMBL" id="JAAVJI010000002">
    <property type="protein sequence ID" value="NJO99965.1"/>
    <property type="molecule type" value="Genomic_DNA"/>
</dbReference>
<dbReference type="InterPro" id="IPR006315">
    <property type="entry name" value="OM_autotransptr_brl_dom"/>
</dbReference>
<dbReference type="PANTHER" id="PTHR35037">
    <property type="entry name" value="C-TERMINAL REGION OF AIDA-LIKE PROTEIN"/>
    <property type="match status" value="1"/>
</dbReference>
<dbReference type="NCBIfam" id="TIGR01414">
    <property type="entry name" value="autotrans_barl"/>
    <property type="match status" value="1"/>
</dbReference>
<dbReference type="InterPro" id="IPR003991">
    <property type="entry name" value="Pertactin_virulence_factor"/>
</dbReference>
<evidence type="ECO:0000313" key="2">
    <source>
        <dbReference type="EMBL" id="NJO99965.1"/>
    </source>
</evidence>
<dbReference type="SMART" id="SM00869">
    <property type="entry name" value="Autotransporter"/>
    <property type="match status" value="1"/>
</dbReference>
<dbReference type="InterPro" id="IPR051551">
    <property type="entry name" value="Autotransporter_adhesion"/>
</dbReference>
<evidence type="ECO:0000313" key="3">
    <source>
        <dbReference type="Proteomes" id="UP000746535"/>
    </source>
</evidence>
<dbReference type="PANTHER" id="PTHR35037:SF7">
    <property type="entry name" value="AUTOTRANSPORTER"/>
    <property type="match status" value="1"/>
</dbReference>
<keyword evidence="3" id="KW-1185">Reference proteome</keyword>
<organism evidence="2 3">
    <name type="scientific">Pseudomonas quercus</name>
    <dbReference type="NCBI Taxonomy" id="2722792"/>
    <lineage>
        <taxon>Bacteria</taxon>
        <taxon>Pseudomonadati</taxon>
        <taxon>Pseudomonadota</taxon>
        <taxon>Gammaproteobacteria</taxon>
        <taxon>Pseudomonadales</taxon>
        <taxon>Pseudomonadaceae</taxon>
        <taxon>Pseudomonas</taxon>
    </lineage>
</organism>
<dbReference type="SUPFAM" id="SSF103515">
    <property type="entry name" value="Autotransporter"/>
    <property type="match status" value="1"/>
</dbReference>
<dbReference type="Pfam" id="PF03797">
    <property type="entry name" value="Autotransporter"/>
    <property type="match status" value="1"/>
</dbReference>
<dbReference type="Gene3D" id="2.40.128.130">
    <property type="entry name" value="Autotransporter beta-domain"/>
    <property type="match status" value="1"/>
</dbReference>
<comment type="caution">
    <text evidence="2">The sequence shown here is derived from an EMBL/GenBank/DDBJ whole genome shotgun (WGS) entry which is preliminary data.</text>
</comment>
<sequence length="242" mass="25710">MPPGQARKGAAMAGTSCAGVWLVGVLAGYSQSDLDLQRGTDGKVNSYYAGAYATWLDSSTGYYVDALVKANRFRNTADVALSDGGRTNGDYNTLGVGASVEFGRHISLSQGWFVEPYGQLSSLVVQGREFSLDNGLNADGERARSLLGKAGATVGRTLGLGEGRSVQPYVRAAMVHEFARRNSVTVNGNRFNNDLAGSRAELGTGLAVNFGSRLQANIGFDYAHGEALEQPWGINAGLRYNW</sequence>
<dbReference type="PRINTS" id="PR01484">
    <property type="entry name" value="PRTACTNFAMLY"/>
</dbReference>
<reference evidence="2 3" key="1">
    <citation type="submission" date="2020-03" db="EMBL/GenBank/DDBJ databases">
        <authorList>
            <person name="Wang L."/>
            <person name="He N."/>
            <person name="Li Y."/>
            <person name="Fang Y."/>
            <person name="Zhang F."/>
        </authorList>
    </citation>
    <scope>NUCLEOTIDE SEQUENCE [LARGE SCALE GENOMIC DNA]</scope>
    <source>
        <strain evidence="3">hsmgli-8</strain>
    </source>
</reference>
<dbReference type="PROSITE" id="PS51208">
    <property type="entry name" value="AUTOTRANSPORTER"/>
    <property type="match status" value="1"/>
</dbReference>
<dbReference type="Proteomes" id="UP000746535">
    <property type="component" value="Unassembled WGS sequence"/>
</dbReference>
<gene>
    <name evidence="2" type="ORF">HBH25_03705</name>
</gene>